<evidence type="ECO:0000256" key="1">
    <source>
        <dbReference type="SAM" id="Phobius"/>
    </source>
</evidence>
<reference evidence="2 3" key="1">
    <citation type="submission" date="2016-11" db="EMBL/GenBank/DDBJ databases">
        <authorList>
            <person name="Jaros S."/>
            <person name="Januszkiewicz K."/>
            <person name="Wedrychowicz H."/>
        </authorList>
    </citation>
    <scope>NUCLEOTIDE SEQUENCE [LARGE SCALE GENOMIC DNA]</scope>
    <source>
        <strain evidence="2 3">DSM 26883</strain>
    </source>
</reference>
<protein>
    <recommendedName>
        <fullName evidence="4">NAD-specific glutamate dehydrogenase</fullName>
    </recommendedName>
</protein>
<feature type="transmembrane region" description="Helical" evidence="1">
    <location>
        <begin position="18"/>
        <end position="42"/>
    </location>
</feature>
<dbReference type="Proteomes" id="UP000184436">
    <property type="component" value="Unassembled WGS sequence"/>
</dbReference>
<keyword evidence="1" id="KW-1133">Transmembrane helix</keyword>
<dbReference type="EMBL" id="FQVD01000017">
    <property type="protein sequence ID" value="SHF37684.1"/>
    <property type="molecule type" value="Genomic_DNA"/>
</dbReference>
<gene>
    <name evidence="2" type="ORF">SAMN05444349_11779</name>
</gene>
<keyword evidence="1" id="KW-0472">Membrane</keyword>
<accession>A0A1M5B587</accession>
<evidence type="ECO:0008006" key="4">
    <source>
        <dbReference type="Google" id="ProtNLM"/>
    </source>
</evidence>
<keyword evidence="3" id="KW-1185">Reference proteome</keyword>
<organism evidence="2 3">
    <name type="scientific">Bacteroides faecichinchillae</name>
    <dbReference type="NCBI Taxonomy" id="871325"/>
    <lineage>
        <taxon>Bacteria</taxon>
        <taxon>Pseudomonadati</taxon>
        <taxon>Bacteroidota</taxon>
        <taxon>Bacteroidia</taxon>
        <taxon>Bacteroidales</taxon>
        <taxon>Bacteroidaceae</taxon>
        <taxon>Bacteroides</taxon>
    </lineage>
</organism>
<evidence type="ECO:0000313" key="3">
    <source>
        <dbReference type="Proteomes" id="UP000184436"/>
    </source>
</evidence>
<name>A0A1M5B587_9BACE</name>
<dbReference type="AlphaFoldDB" id="A0A1M5B587"/>
<proteinExistence type="predicted"/>
<sequence length="268" mass="29573">MLQAFIAGDALQLVLYNLLHLVLDAVVVFLHLLLHAVVAVLVREVRDDGNGLVGLRFGGDLCVVHHNLRMEYLLLDALIEVVADRTHEHALREAGNLAGRNERVHLCVDGGGNVLTVDGDGLPFLQHLAETLRKRLGGLAHHLPGEDVADGVHHHLCLLVAIVTHQLREILKAQTHRHLVAACRGDEVVQSLEVDGGQLVDDDRRFQHPLLVDEFHDAGVVEAEGRPVDVLSVGIVAHAENLRFFGVVDVERELAVRHHPVELWRNHA</sequence>
<keyword evidence="1" id="KW-0812">Transmembrane</keyword>
<evidence type="ECO:0000313" key="2">
    <source>
        <dbReference type="EMBL" id="SHF37684.1"/>
    </source>
</evidence>